<dbReference type="AlphaFoldDB" id="A0A6A5B181"/>
<dbReference type="Proteomes" id="UP000444721">
    <property type="component" value="Unassembled WGS sequence"/>
</dbReference>
<comment type="subcellular location">
    <subcellularLocation>
        <location evidence="1">Endomembrane system</location>
    </subcellularLocation>
</comment>
<gene>
    <name evidence="7" type="ORF">FDP41_008617</name>
</gene>
<keyword evidence="2 5" id="KW-0813">Transport</keyword>
<dbReference type="CDD" id="cd14837">
    <property type="entry name" value="AP3_Mu_N"/>
    <property type="match status" value="1"/>
</dbReference>
<sequence>MKSFFILDKLGEIIIERHFLGNVSRSVAEQFYTEVMKEQHKGGVSNVSPIISTSKYYVVHVFRNNLYFLGVVDKEYQPLMIIEMLHRIVDTLEIYIEKVNEQNLKNNFVVVYQLLDEMVDGGFPITTEISLLKDLVRQPASIAKQLTAELGKGNSLGIAGHNKALVPWRKGGIKYMNNEVYFDVVETLNVIVDVNGGSAVSEVYGIIKSSCKLSGMPDLLLQFNDPNIIEDISFHPCVRYARYEQDKSISFIPPDGDYELLSYRMSNLPMLPIYCRPQITFYRGGANVNVMLNLRHTHNKSLDNVKVLIPIPPTDSQQLTTSVGSIHYDANSQCLVWNIGKLSPQTQQSKAPTPSLSGKITFPLMSGKSEHEIHSCPAVQVQFELDGVSMSGLKVDSVQLRNENYKPFKGVRYLTTSGRYEIRTV</sequence>
<evidence type="ECO:0000256" key="2">
    <source>
        <dbReference type="ARBA" id="ARBA00022448"/>
    </source>
</evidence>
<dbReference type="RefSeq" id="XP_044557826.1">
    <property type="nucleotide sequence ID" value="XM_044712490.1"/>
</dbReference>
<dbReference type="CDD" id="cd09252">
    <property type="entry name" value="AP-3_Mu3_Cterm"/>
    <property type="match status" value="1"/>
</dbReference>
<dbReference type="PROSITE" id="PS00991">
    <property type="entry name" value="CLAT_ADAPTOR_M_2"/>
    <property type="match status" value="1"/>
</dbReference>
<dbReference type="GO" id="GO:0016192">
    <property type="term" value="P:vesicle-mediated transport"/>
    <property type="evidence" value="ECO:0007669"/>
    <property type="project" value="InterPro"/>
</dbReference>
<dbReference type="EMBL" id="VFQX01000062">
    <property type="protein sequence ID" value="KAF0973113.1"/>
    <property type="molecule type" value="Genomic_DNA"/>
</dbReference>
<dbReference type="GO" id="GO:0030131">
    <property type="term" value="C:clathrin adaptor complex"/>
    <property type="evidence" value="ECO:0007669"/>
    <property type="project" value="UniProtKB-UniRule"/>
</dbReference>
<dbReference type="PROSITE" id="PS51072">
    <property type="entry name" value="MHD"/>
    <property type="match status" value="1"/>
</dbReference>
<evidence type="ECO:0000256" key="5">
    <source>
        <dbReference type="PIRNR" id="PIRNR005992"/>
    </source>
</evidence>
<dbReference type="PIRSF" id="PIRSF005992">
    <property type="entry name" value="Clathrin_mu"/>
    <property type="match status" value="1"/>
</dbReference>
<evidence type="ECO:0000256" key="4">
    <source>
        <dbReference type="ARBA" id="ARBA00023136"/>
    </source>
</evidence>
<dbReference type="Gene3D" id="3.30.450.60">
    <property type="match status" value="1"/>
</dbReference>
<feature type="domain" description="MHD" evidence="6">
    <location>
        <begin position="177"/>
        <end position="423"/>
    </location>
</feature>
<comment type="similarity">
    <text evidence="5">Belongs to the adaptor complexes medium subunit family.</text>
</comment>
<dbReference type="Pfam" id="PF00928">
    <property type="entry name" value="Adap_comp_sub"/>
    <property type="match status" value="1"/>
</dbReference>
<dbReference type="InterPro" id="IPR050431">
    <property type="entry name" value="Adaptor_comp_med_subunit"/>
</dbReference>
<dbReference type="InterPro" id="IPR011012">
    <property type="entry name" value="Longin-like_dom_sf"/>
</dbReference>
<evidence type="ECO:0000313" key="8">
    <source>
        <dbReference type="Proteomes" id="UP000444721"/>
    </source>
</evidence>
<dbReference type="VEuPathDB" id="AmoebaDB:NfTy_086630"/>
<dbReference type="InterPro" id="IPR022775">
    <property type="entry name" value="AP_mu_sigma_su"/>
</dbReference>
<dbReference type="VEuPathDB" id="AmoebaDB:FDP41_008617"/>
<dbReference type="FunFam" id="3.30.450.60:FF:000002">
    <property type="entry name" value="AP-2 complex subunit mu, putative"/>
    <property type="match status" value="1"/>
</dbReference>
<dbReference type="PROSITE" id="PS00990">
    <property type="entry name" value="CLAT_ADAPTOR_M_1"/>
    <property type="match status" value="1"/>
</dbReference>
<protein>
    <recommendedName>
        <fullName evidence="6">MHD domain-containing protein</fullName>
    </recommendedName>
</protein>
<dbReference type="InterPro" id="IPR001392">
    <property type="entry name" value="Clathrin_mu"/>
</dbReference>
<dbReference type="Gene3D" id="2.60.40.1170">
    <property type="entry name" value="Mu homology domain, subdomain B"/>
    <property type="match status" value="2"/>
</dbReference>
<dbReference type="InterPro" id="IPR036168">
    <property type="entry name" value="AP2_Mu_C_sf"/>
</dbReference>
<dbReference type="InterPro" id="IPR018240">
    <property type="entry name" value="Clathrin_mu_CS"/>
</dbReference>
<evidence type="ECO:0000313" key="7">
    <source>
        <dbReference type="EMBL" id="KAF0973113.1"/>
    </source>
</evidence>
<dbReference type="OrthoDB" id="870at2759"/>
<dbReference type="SUPFAM" id="SSF49447">
    <property type="entry name" value="Second domain of Mu2 adaptin subunit (ap50) of ap2 adaptor"/>
    <property type="match status" value="1"/>
</dbReference>
<dbReference type="GO" id="GO:0006886">
    <property type="term" value="P:intracellular protein transport"/>
    <property type="evidence" value="ECO:0007669"/>
    <property type="project" value="UniProtKB-UniRule"/>
</dbReference>
<name>A0A6A5B181_NAEFO</name>
<reference evidence="7 8" key="1">
    <citation type="journal article" date="2019" name="Sci. Rep.">
        <title>Nanopore sequencing improves the draft genome of the human pathogenic amoeba Naegleria fowleri.</title>
        <authorList>
            <person name="Liechti N."/>
            <person name="Schurch N."/>
            <person name="Bruggmann R."/>
            <person name="Wittwer M."/>
        </authorList>
    </citation>
    <scope>NUCLEOTIDE SEQUENCE [LARGE SCALE GENOMIC DNA]</scope>
    <source>
        <strain evidence="7 8">ATCC 30894</strain>
    </source>
</reference>
<dbReference type="InterPro" id="IPR028565">
    <property type="entry name" value="MHD"/>
</dbReference>
<evidence type="ECO:0000256" key="1">
    <source>
        <dbReference type="ARBA" id="ARBA00004308"/>
    </source>
</evidence>
<proteinExistence type="inferred from homology"/>
<dbReference type="GeneID" id="68115835"/>
<dbReference type="PANTHER" id="PTHR10529">
    <property type="entry name" value="AP COMPLEX SUBUNIT MU"/>
    <property type="match status" value="1"/>
</dbReference>
<keyword evidence="4" id="KW-0472">Membrane</keyword>
<keyword evidence="3 5" id="KW-0653">Protein transport</keyword>
<dbReference type="SUPFAM" id="SSF64356">
    <property type="entry name" value="SNARE-like"/>
    <property type="match status" value="1"/>
</dbReference>
<evidence type="ECO:0000256" key="3">
    <source>
        <dbReference type="ARBA" id="ARBA00022927"/>
    </source>
</evidence>
<accession>A0A6A5B181</accession>
<dbReference type="OMA" id="INVHFTI"/>
<dbReference type="VEuPathDB" id="AmoebaDB:NF0050250"/>
<dbReference type="PRINTS" id="PR00314">
    <property type="entry name" value="CLATHRINADPT"/>
</dbReference>
<organism evidence="7 8">
    <name type="scientific">Naegleria fowleri</name>
    <name type="common">Brain eating amoeba</name>
    <dbReference type="NCBI Taxonomy" id="5763"/>
    <lineage>
        <taxon>Eukaryota</taxon>
        <taxon>Discoba</taxon>
        <taxon>Heterolobosea</taxon>
        <taxon>Tetramitia</taxon>
        <taxon>Eutetramitia</taxon>
        <taxon>Vahlkampfiidae</taxon>
        <taxon>Naegleria</taxon>
    </lineage>
</organism>
<comment type="caution">
    <text evidence="7">The sequence shown here is derived from an EMBL/GenBank/DDBJ whole genome shotgun (WGS) entry which is preliminary data.</text>
</comment>
<evidence type="ECO:0000259" key="6">
    <source>
        <dbReference type="PROSITE" id="PS51072"/>
    </source>
</evidence>
<keyword evidence="8" id="KW-1185">Reference proteome</keyword>
<dbReference type="GO" id="GO:0012505">
    <property type="term" value="C:endomembrane system"/>
    <property type="evidence" value="ECO:0007669"/>
    <property type="project" value="UniProtKB-SubCell"/>
</dbReference>
<dbReference type="Pfam" id="PF01217">
    <property type="entry name" value="Clat_adaptor_s"/>
    <property type="match status" value="1"/>
</dbReference>